<feature type="domain" description="TAP-C" evidence="10">
    <location>
        <begin position="548"/>
        <end position="602"/>
    </location>
</feature>
<dbReference type="OMA" id="KLEWAPW"/>
<evidence type="ECO:0000256" key="1">
    <source>
        <dbReference type="ARBA" id="ARBA00004123"/>
    </source>
</evidence>
<dbReference type="PANTHER" id="PTHR10662">
    <property type="entry name" value="NUCLEAR RNA EXPORT FACTOR"/>
    <property type="match status" value="1"/>
</dbReference>
<dbReference type="Gene3D" id="3.80.10.10">
    <property type="entry name" value="Ribonuclease Inhibitor"/>
    <property type="match status" value="1"/>
</dbReference>
<dbReference type="InterPro" id="IPR032675">
    <property type="entry name" value="LRR_dom_sf"/>
</dbReference>
<keyword evidence="7" id="KW-0539">Nucleus</keyword>
<evidence type="ECO:0000256" key="8">
    <source>
        <dbReference type="SAM" id="MobiDB-lite"/>
    </source>
</evidence>
<dbReference type="SUPFAM" id="SSF52058">
    <property type="entry name" value="L domain-like"/>
    <property type="match status" value="1"/>
</dbReference>
<dbReference type="EMBL" id="GL883009">
    <property type="protein sequence ID" value="EGG22534.1"/>
    <property type="molecule type" value="Genomic_DNA"/>
</dbReference>
<feature type="domain" description="NTF2" evidence="9">
    <location>
        <begin position="352"/>
        <end position="511"/>
    </location>
</feature>
<evidence type="ECO:0000313" key="12">
    <source>
        <dbReference type="Proteomes" id="UP000007797"/>
    </source>
</evidence>
<name>F4PQ71_CACFS</name>
<dbReference type="PROSITE" id="PS51281">
    <property type="entry name" value="TAP_C"/>
    <property type="match status" value="1"/>
</dbReference>
<dbReference type="InterPro" id="IPR005637">
    <property type="entry name" value="TAP_C_dom"/>
</dbReference>
<dbReference type="InterPro" id="IPR032710">
    <property type="entry name" value="NTF2-like_dom_sf"/>
</dbReference>
<dbReference type="PROSITE" id="PS51450">
    <property type="entry name" value="LRR"/>
    <property type="match status" value="1"/>
</dbReference>
<dbReference type="Pfam" id="PF22602">
    <property type="entry name" value="NXF_NTF2"/>
    <property type="match status" value="1"/>
</dbReference>
<comment type="similarity">
    <text evidence="2">Belongs to the NXF family.</text>
</comment>
<evidence type="ECO:0000256" key="3">
    <source>
        <dbReference type="ARBA" id="ARBA00022448"/>
    </source>
</evidence>
<accession>F4PQ71</accession>
<keyword evidence="5" id="KW-0677">Repeat</keyword>
<evidence type="ECO:0000259" key="10">
    <source>
        <dbReference type="PROSITE" id="PS51281"/>
    </source>
</evidence>
<dbReference type="AlphaFoldDB" id="F4PQ71"/>
<dbReference type="STRING" id="1054147.F4PQ71"/>
<dbReference type="InterPro" id="IPR001611">
    <property type="entry name" value="Leu-rich_rpt"/>
</dbReference>
<dbReference type="SUPFAM" id="SSF54427">
    <property type="entry name" value="NTF2-like"/>
    <property type="match status" value="1"/>
</dbReference>
<dbReference type="RefSeq" id="XP_004360385.1">
    <property type="nucleotide sequence ID" value="XM_004360328.1"/>
</dbReference>
<dbReference type="InterPro" id="IPR002075">
    <property type="entry name" value="NTF2_dom"/>
</dbReference>
<dbReference type="CDD" id="cd14342">
    <property type="entry name" value="UBA_TAP-C"/>
    <property type="match status" value="1"/>
</dbReference>
<feature type="region of interest" description="Disordered" evidence="8">
    <location>
        <begin position="16"/>
        <end position="48"/>
    </location>
</feature>
<evidence type="ECO:0000256" key="5">
    <source>
        <dbReference type="ARBA" id="ARBA00022737"/>
    </source>
</evidence>
<dbReference type="InterPro" id="IPR018222">
    <property type="entry name" value="Nuclear_transport_factor_2_euk"/>
</dbReference>
<keyword evidence="3" id="KW-0813">Transport</keyword>
<dbReference type="PROSITE" id="PS50177">
    <property type="entry name" value="NTF2_DOMAIN"/>
    <property type="match status" value="1"/>
</dbReference>
<evidence type="ECO:0008006" key="13">
    <source>
        <dbReference type="Google" id="ProtNLM"/>
    </source>
</evidence>
<keyword evidence="12" id="KW-1185">Reference proteome</keyword>
<evidence type="ECO:0000313" key="11">
    <source>
        <dbReference type="EMBL" id="EGG22534.1"/>
    </source>
</evidence>
<evidence type="ECO:0000256" key="7">
    <source>
        <dbReference type="ARBA" id="ARBA00023242"/>
    </source>
</evidence>
<comment type="subcellular location">
    <subcellularLocation>
        <location evidence="1">Nucleus</location>
    </subcellularLocation>
</comment>
<dbReference type="PANTHER" id="PTHR10662:SF22">
    <property type="entry name" value="NUCLEAR RNA EXPORT FACTOR 1"/>
    <property type="match status" value="1"/>
</dbReference>
<dbReference type="GO" id="GO:0016973">
    <property type="term" value="P:poly(A)+ mRNA export from nucleus"/>
    <property type="evidence" value="ECO:0007669"/>
    <property type="project" value="TreeGrafter"/>
</dbReference>
<organism evidence="11 12">
    <name type="scientific">Cavenderia fasciculata</name>
    <name type="common">Slime mold</name>
    <name type="synonym">Dictyostelium fasciculatum</name>
    <dbReference type="NCBI Taxonomy" id="261658"/>
    <lineage>
        <taxon>Eukaryota</taxon>
        <taxon>Amoebozoa</taxon>
        <taxon>Evosea</taxon>
        <taxon>Eumycetozoa</taxon>
        <taxon>Dictyostelia</taxon>
        <taxon>Acytosteliales</taxon>
        <taxon>Cavenderiaceae</taxon>
        <taxon>Cavenderia</taxon>
    </lineage>
</organism>
<gene>
    <name evidence="11" type="ORF">DFA_04663</name>
</gene>
<keyword evidence="4" id="KW-0433">Leucine-rich repeat</keyword>
<evidence type="ECO:0000256" key="2">
    <source>
        <dbReference type="ARBA" id="ARBA00009285"/>
    </source>
</evidence>
<reference evidence="12" key="1">
    <citation type="journal article" date="2011" name="Genome Res.">
        <title>Phylogeny-wide analysis of social amoeba genomes highlights ancient origins for complex intercellular communication.</title>
        <authorList>
            <person name="Heidel A.J."/>
            <person name="Lawal H.M."/>
            <person name="Felder M."/>
            <person name="Schilde C."/>
            <person name="Helps N.R."/>
            <person name="Tunggal B."/>
            <person name="Rivero F."/>
            <person name="John U."/>
            <person name="Schleicher M."/>
            <person name="Eichinger L."/>
            <person name="Platzer M."/>
            <person name="Noegel A.A."/>
            <person name="Schaap P."/>
            <person name="Gloeckner G."/>
        </authorList>
    </citation>
    <scope>NUCLEOTIDE SEQUENCE [LARGE SCALE GENOMIC DNA]</scope>
    <source>
        <strain evidence="12">SH3</strain>
    </source>
</reference>
<dbReference type="Proteomes" id="UP000007797">
    <property type="component" value="Unassembled WGS sequence"/>
</dbReference>
<evidence type="ECO:0000256" key="4">
    <source>
        <dbReference type="ARBA" id="ARBA00022614"/>
    </source>
</evidence>
<evidence type="ECO:0000256" key="6">
    <source>
        <dbReference type="ARBA" id="ARBA00022816"/>
    </source>
</evidence>
<dbReference type="KEGG" id="dfa:DFA_04663"/>
<sequence>MKYTNRSFLTSSLHNQYMSNRGGRGGGGGGGRGRGGGGRGGGRGGASVGSIIVRSNAKKNAPRRVSIGGGGHNGGGMEETVVTIGGLPMTSDPIDVIDFLKNKAYKPNMHVKTHYYKNQKLVLQLEKPEDVVSLLGVSGSRYIKDKLIITRGEGSGPGNNRIRQTLAPSQQNNHKSAMKEKITEINAKMIKIEKHITATYQKDSPMLDLSYLASGHGVDMNDPKIIRPLLRIITDKFPKANTISFAHNNITTLAPYSTISKFKLDHIVNYSFDSNNLNKFSELDQLSELPLRELLLSNNPISSLPNYRMEVARRFPDMNFLDSVPIGPSDFPPSPIPPLRPSFFETPDRQQFALRFLEKYFTSFDKKRVEISNAYFGESKFSMTFSSSESNHRGTSKTYIRQNRNLIKSPDLIKKTNLLIYGSEKITDFFKIFPITVHNLESFVVDVFFVPPAFPGAPEALYVITHGHFTEASFFTKRSFDRTFVLVPAQPGSESAKNGWEAVILNEQLNVRPYIRSPRLVSLDGGEPTAPIAATPNGVAGGANQPPANEAEIIQQLMTMTSLNNQFAKDCLVNSGWDLNIAFTTFQMFKSQGKIPDHCYTK</sequence>
<dbReference type="Pfam" id="PF03943">
    <property type="entry name" value="TAP_C"/>
    <property type="match status" value="1"/>
</dbReference>
<protein>
    <recommendedName>
        <fullName evidence="13">Nuclear RNA export factor 1</fullName>
    </recommendedName>
</protein>
<dbReference type="SMART" id="SM00804">
    <property type="entry name" value="TAP_C"/>
    <property type="match status" value="1"/>
</dbReference>
<dbReference type="Gene3D" id="3.10.450.50">
    <property type="match status" value="1"/>
</dbReference>
<evidence type="ECO:0000259" key="9">
    <source>
        <dbReference type="PROSITE" id="PS50177"/>
    </source>
</evidence>
<dbReference type="InterPro" id="IPR009060">
    <property type="entry name" value="UBA-like_sf"/>
</dbReference>
<feature type="compositionally biased region" description="Gly residues" evidence="8">
    <location>
        <begin position="22"/>
        <end position="47"/>
    </location>
</feature>
<proteinExistence type="inferred from homology"/>
<dbReference type="GeneID" id="14874811"/>
<dbReference type="Gene3D" id="1.10.8.10">
    <property type="entry name" value="DNA helicase RuvA subunit, C-terminal domain"/>
    <property type="match status" value="1"/>
</dbReference>
<keyword evidence="6" id="KW-0509">mRNA transport</keyword>
<dbReference type="SUPFAM" id="SSF46934">
    <property type="entry name" value="UBA-like"/>
    <property type="match status" value="1"/>
</dbReference>
<dbReference type="InterPro" id="IPR030217">
    <property type="entry name" value="NXF_fam"/>
</dbReference>
<dbReference type="GO" id="GO:0003723">
    <property type="term" value="F:RNA binding"/>
    <property type="evidence" value="ECO:0007669"/>
    <property type="project" value="TreeGrafter"/>
</dbReference>
<dbReference type="GO" id="GO:0005634">
    <property type="term" value="C:nucleus"/>
    <property type="evidence" value="ECO:0007669"/>
    <property type="project" value="UniProtKB-SubCell"/>
</dbReference>
<dbReference type="OrthoDB" id="16979at2759"/>